<dbReference type="OrthoDB" id="6434609at2759"/>
<reference evidence="2" key="1">
    <citation type="submission" date="2020-08" db="EMBL/GenBank/DDBJ databases">
        <title>Multicomponent nature underlies the extraordinary mechanical properties of spider dragline silk.</title>
        <authorList>
            <person name="Kono N."/>
            <person name="Nakamura H."/>
            <person name="Mori M."/>
            <person name="Yoshida Y."/>
            <person name="Ohtoshi R."/>
            <person name="Malay A.D."/>
            <person name="Moran D.A.P."/>
            <person name="Tomita M."/>
            <person name="Numata K."/>
            <person name="Arakawa K."/>
        </authorList>
    </citation>
    <scope>NUCLEOTIDE SEQUENCE</scope>
</reference>
<name>A0A8X6TCL5_NEPPI</name>
<comment type="caution">
    <text evidence="2">The sequence shown here is derived from an EMBL/GenBank/DDBJ whole genome shotgun (WGS) entry which is preliminary data.</text>
</comment>
<evidence type="ECO:0000259" key="1">
    <source>
        <dbReference type="Pfam" id="PF18701"/>
    </source>
</evidence>
<dbReference type="InterPro" id="IPR040676">
    <property type="entry name" value="DUF5641"/>
</dbReference>
<proteinExistence type="predicted"/>
<dbReference type="Pfam" id="PF18701">
    <property type="entry name" value="DUF5641"/>
    <property type="match status" value="1"/>
</dbReference>
<evidence type="ECO:0000313" key="3">
    <source>
        <dbReference type="Proteomes" id="UP000887013"/>
    </source>
</evidence>
<dbReference type="Proteomes" id="UP000887013">
    <property type="component" value="Unassembled WGS sequence"/>
</dbReference>
<gene>
    <name evidence="2" type="primary">AVEN_109256_1</name>
    <name evidence="2" type="ORF">NPIL_265091</name>
</gene>
<organism evidence="2 3">
    <name type="scientific">Nephila pilipes</name>
    <name type="common">Giant wood spider</name>
    <name type="synonym">Nephila maculata</name>
    <dbReference type="NCBI Taxonomy" id="299642"/>
    <lineage>
        <taxon>Eukaryota</taxon>
        <taxon>Metazoa</taxon>
        <taxon>Ecdysozoa</taxon>
        <taxon>Arthropoda</taxon>
        <taxon>Chelicerata</taxon>
        <taxon>Arachnida</taxon>
        <taxon>Araneae</taxon>
        <taxon>Araneomorphae</taxon>
        <taxon>Entelegynae</taxon>
        <taxon>Araneoidea</taxon>
        <taxon>Nephilidae</taxon>
        <taxon>Nephila</taxon>
    </lineage>
</organism>
<protein>
    <submittedName>
        <fullName evidence="2">Integrase catalytic domain-containing protein</fullName>
    </submittedName>
</protein>
<evidence type="ECO:0000313" key="2">
    <source>
        <dbReference type="EMBL" id="GFS93489.1"/>
    </source>
</evidence>
<dbReference type="EMBL" id="BMAW01100136">
    <property type="protein sequence ID" value="GFS93489.1"/>
    <property type="molecule type" value="Genomic_DNA"/>
</dbReference>
<dbReference type="AlphaFoldDB" id="A0A8X6TCL5"/>
<accession>A0A8X6TCL5</accession>
<dbReference type="PANTHER" id="PTHR47331:SF1">
    <property type="entry name" value="GAG-LIKE PROTEIN"/>
    <property type="match status" value="1"/>
</dbReference>
<feature type="domain" description="DUF5641" evidence="1">
    <location>
        <begin position="26"/>
        <end position="106"/>
    </location>
</feature>
<sequence length="115" mass="13660">MSSQDIHECSVPDIDTVEKRSLYRRLKFRQALQKNLRNRFRSEYLGLLVQKPKKGIIRPIKVGQVVLVRKDNCKRIEWPLGKVIDIRSEKDKEVRLVRIKTSHSALLQLFKEFIF</sequence>
<dbReference type="PANTHER" id="PTHR47331">
    <property type="entry name" value="PHD-TYPE DOMAIN-CONTAINING PROTEIN"/>
    <property type="match status" value="1"/>
</dbReference>
<keyword evidence="3" id="KW-1185">Reference proteome</keyword>